<dbReference type="RefSeq" id="WP_344787593.1">
    <property type="nucleotide sequence ID" value="NZ_BAABCA010000003.1"/>
</dbReference>
<protein>
    <recommendedName>
        <fullName evidence="3">PD-(D/E)XK motif protein</fullName>
    </recommendedName>
</protein>
<keyword evidence="2" id="KW-1185">Reference proteome</keyword>
<evidence type="ECO:0000313" key="1">
    <source>
        <dbReference type="EMBL" id="GAA4234948.1"/>
    </source>
</evidence>
<evidence type="ECO:0000313" key="2">
    <source>
        <dbReference type="Proteomes" id="UP001501496"/>
    </source>
</evidence>
<gene>
    <name evidence="1" type="ORF">GCM10022291_15610</name>
</gene>
<dbReference type="InterPro" id="IPR025534">
    <property type="entry name" value="DUF4420"/>
</dbReference>
<dbReference type="EMBL" id="BAABCA010000003">
    <property type="protein sequence ID" value="GAA4234948.1"/>
    <property type="molecule type" value="Genomic_DNA"/>
</dbReference>
<accession>A0ABP8C7B4</accession>
<reference evidence="2" key="1">
    <citation type="journal article" date="2019" name="Int. J. Syst. Evol. Microbiol.">
        <title>The Global Catalogue of Microorganisms (GCM) 10K type strain sequencing project: providing services to taxonomists for standard genome sequencing and annotation.</title>
        <authorList>
            <consortium name="The Broad Institute Genomics Platform"/>
            <consortium name="The Broad Institute Genome Sequencing Center for Infectious Disease"/>
            <person name="Wu L."/>
            <person name="Ma J."/>
        </authorList>
    </citation>
    <scope>NUCLEOTIDE SEQUENCE [LARGE SCALE GENOMIC DNA]</scope>
    <source>
        <strain evidence="2">JCM 17630</strain>
    </source>
</reference>
<dbReference type="Proteomes" id="UP001501496">
    <property type="component" value="Unassembled WGS sequence"/>
</dbReference>
<proteinExistence type="predicted"/>
<comment type="caution">
    <text evidence="1">The sequence shown here is derived from an EMBL/GenBank/DDBJ whole genome shotgun (WGS) entry which is preliminary data.</text>
</comment>
<organism evidence="1 2">
    <name type="scientific">Postechiella marina</name>
    <dbReference type="NCBI Taxonomy" id="943941"/>
    <lineage>
        <taxon>Bacteria</taxon>
        <taxon>Pseudomonadati</taxon>
        <taxon>Bacteroidota</taxon>
        <taxon>Flavobacteriia</taxon>
        <taxon>Flavobacteriales</taxon>
        <taxon>Flavobacteriaceae</taxon>
        <taxon>Postechiella</taxon>
    </lineage>
</organism>
<evidence type="ECO:0008006" key="3">
    <source>
        <dbReference type="Google" id="ProtNLM"/>
    </source>
</evidence>
<name>A0ABP8C7B4_9FLAO</name>
<dbReference type="Pfam" id="PF14390">
    <property type="entry name" value="DUF4420"/>
    <property type="match status" value="1"/>
</dbReference>
<sequence length="326" mass="37829">MLDLKSIWELQKPSNDELVIKTRIDILPQFNCFAATNHITGNHFYIMELSNHTTIPEFKNLNFKGVRIDVFDLEDNKELNIYLIDNELKDIFSLFAENIIEEISNIPTENEAITITSNVIQKWKKLFDKLNTQGLTMEQQKGLLGELLFLNELIDSNINPDYLLNCWTGPDYEDKDFTLGATCFEIKFTISKLPRIKITSERQLDTSNVENLFLNNYVSETLKENGISLNSAVDIIRDKISNNSATLKYFNEKLESAEYYDEDRDNYNAQYGVKSRSLYQVNDSFPKLTTDSLPQGIYNTSYYIENSAIEDYRVDFDTIINELKNE</sequence>